<evidence type="ECO:0000313" key="2">
    <source>
        <dbReference type="Proteomes" id="UP000664203"/>
    </source>
</evidence>
<comment type="caution">
    <text evidence="1">The sequence shown here is derived from an EMBL/GenBank/DDBJ whole genome shotgun (WGS) entry which is preliminary data.</text>
</comment>
<keyword evidence="2" id="KW-1185">Reference proteome</keyword>
<dbReference type="PANTHER" id="PTHR10039">
    <property type="entry name" value="AMELOGENIN"/>
    <property type="match status" value="1"/>
</dbReference>
<dbReference type="AlphaFoldDB" id="A0A8H3I8E4"/>
<organism evidence="1 2">
    <name type="scientific">Alectoria fallacina</name>
    <dbReference type="NCBI Taxonomy" id="1903189"/>
    <lineage>
        <taxon>Eukaryota</taxon>
        <taxon>Fungi</taxon>
        <taxon>Dikarya</taxon>
        <taxon>Ascomycota</taxon>
        <taxon>Pezizomycotina</taxon>
        <taxon>Lecanoromycetes</taxon>
        <taxon>OSLEUM clade</taxon>
        <taxon>Lecanoromycetidae</taxon>
        <taxon>Lecanorales</taxon>
        <taxon>Lecanorineae</taxon>
        <taxon>Parmeliaceae</taxon>
        <taxon>Alectoria</taxon>
    </lineage>
</organism>
<accession>A0A8H3I8E4</accession>
<dbReference type="Proteomes" id="UP000664203">
    <property type="component" value="Unassembled WGS sequence"/>
</dbReference>
<sequence length="150" mass="17008">MLDPLTALSLAGNDVQFVQFGCTLAAKAQEVYSSNSGPSEESLEMERDLQLKVCLFTDGLDEFEGYDDQDDHLYLIELFRSLASSPSIKVCLSSRPLLIFEESFRESPGLCLQDLTSGGIRRFVTDRLFNDPRMWQIAENKSSQRHDFEK</sequence>
<evidence type="ECO:0000313" key="1">
    <source>
        <dbReference type="EMBL" id="CAF9907130.1"/>
    </source>
</evidence>
<dbReference type="OrthoDB" id="443402at2759"/>
<proteinExistence type="predicted"/>
<protein>
    <submittedName>
        <fullName evidence="1">Uncharacterized protein</fullName>
    </submittedName>
</protein>
<name>A0A8H3I8E4_9LECA</name>
<reference evidence="1" key="1">
    <citation type="submission" date="2021-03" db="EMBL/GenBank/DDBJ databases">
        <authorList>
            <person name="Tagirdzhanova G."/>
        </authorList>
    </citation>
    <scope>NUCLEOTIDE SEQUENCE</scope>
</reference>
<dbReference type="PANTHER" id="PTHR10039:SF5">
    <property type="entry name" value="NACHT DOMAIN-CONTAINING PROTEIN"/>
    <property type="match status" value="1"/>
</dbReference>
<dbReference type="EMBL" id="CAJPDR010000020">
    <property type="protein sequence ID" value="CAF9907130.1"/>
    <property type="molecule type" value="Genomic_DNA"/>
</dbReference>
<gene>
    <name evidence="1" type="ORF">ALECFALPRED_003072</name>
</gene>